<dbReference type="RefSeq" id="WP_071478947.1">
    <property type="nucleotide sequence ID" value="NZ_CP024899.1"/>
</dbReference>
<dbReference type="Pfam" id="PF00892">
    <property type="entry name" value="EamA"/>
    <property type="match status" value="1"/>
</dbReference>
<dbReference type="InterPro" id="IPR037185">
    <property type="entry name" value="EmrE-like"/>
</dbReference>
<dbReference type="InterPro" id="IPR000620">
    <property type="entry name" value="EamA_dom"/>
</dbReference>
<gene>
    <name evidence="3" type="ORF">BG454_05655</name>
</gene>
<accession>A0A2K8K7D1</accession>
<feature type="transmembrane region" description="Helical" evidence="1">
    <location>
        <begin position="184"/>
        <end position="206"/>
    </location>
</feature>
<feature type="transmembrane region" description="Helical" evidence="1">
    <location>
        <begin position="135"/>
        <end position="153"/>
    </location>
</feature>
<dbReference type="STRING" id="441209.GCA_001870665_00046"/>
<feature type="transmembrane region" description="Helical" evidence="1">
    <location>
        <begin position="12"/>
        <end position="33"/>
    </location>
</feature>
<dbReference type="Proteomes" id="UP000228948">
    <property type="component" value="Chromosome"/>
</dbReference>
<reference evidence="3 4" key="1">
    <citation type="submission" date="2017-11" db="EMBL/GenBank/DDBJ databases">
        <title>Revised Sequence and Annotation of the Rhodobaca barguzinensis strain alga05 Genome.</title>
        <authorList>
            <person name="Kopejtka K."/>
            <person name="Tomasch J.M."/>
            <person name="Bunk B."/>
            <person name="Koblizek M."/>
        </authorList>
    </citation>
    <scope>NUCLEOTIDE SEQUENCE [LARGE SCALE GENOMIC DNA]</scope>
    <source>
        <strain evidence="4">alga05</strain>
    </source>
</reference>
<name>A0A2K8K7D1_9RHOB</name>
<dbReference type="SUPFAM" id="SSF103481">
    <property type="entry name" value="Multidrug resistance efflux transporter EmrE"/>
    <property type="match status" value="2"/>
</dbReference>
<evidence type="ECO:0000259" key="2">
    <source>
        <dbReference type="Pfam" id="PF00892"/>
    </source>
</evidence>
<feature type="transmembrane region" description="Helical" evidence="1">
    <location>
        <begin position="159"/>
        <end position="177"/>
    </location>
</feature>
<dbReference type="OrthoDB" id="9812899at2"/>
<keyword evidence="4" id="KW-1185">Reference proteome</keyword>
<feature type="transmembrane region" description="Helical" evidence="1">
    <location>
        <begin position="268"/>
        <end position="286"/>
    </location>
</feature>
<dbReference type="PANTHER" id="PTHR22911:SF103">
    <property type="entry name" value="BLR2811 PROTEIN"/>
    <property type="match status" value="1"/>
</dbReference>
<dbReference type="AlphaFoldDB" id="A0A2K8K7D1"/>
<feature type="domain" description="EamA" evidence="2">
    <location>
        <begin position="15"/>
        <end position="146"/>
    </location>
</feature>
<organism evidence="3 4">
    <name type="scientific">Roseinatronobacter bogoriensis subsp. barguzinensis</name>
    <dbReference type="NCBI Taxonomy" id="441209"/>
    <lineage>
        <taxon>Bacteria</taxon>
        <taxon>Pseudomonadati</taxon>
        <taxon>Pseudomonadota</taxon>
        <taxon>Alphaproteobacteria</taxon>
        <taxon>Rhodobacterales</taxon>
        <taxon>Paracoccaceae</taxon>
        <taxon>Roseinatronobacter</taxon>
    </lineage>
</organism>
<keyword evidence="1" id="KW-0472">Membrane</keyword>
<feature type="transmembrane region" description="Helical" evidence="1">
    <location>
        <begin position="238"/>
        <end position="262"/>
    </location>
</feature>
<sequence>MHPTAPLNARELPLAILAICAGVAFLVANDAVAKVLTDRYPPIQIIFLRNLIAVPIIAALIFGLLGPQALRSNHIRLHALRGLLMVIGAWLYFTGLIYLPLAEATALVFSAPIFITALSVPLLGERVGWKRWSAVLLGFVGVLVIVQPGGATFQMASMLPVGTALCYAIFMMTARWIGRGERLWTMMLFAMLFPMLYAAPLALAFWQPLQPADLGLFLAIACFGSLGLTLIGQAFRLAPAAVVAPFDYTALIWATGLGWLIWSDIPGVSTIAGAAIIVLSGVIILLREHRQSVTHIPTRPK</sequence>
<dbReference type="KEGG" id="rbg:BG454_05655"/>
<feature type="transmembrane region" description="Helical" evidence="1">
    <location>
        <begin position="45"/>
        <end position="66"/>
    </location>
</feature>
<dbReference type="EMBL" id="CP024899">
    <property type="protein sequence ID" value="ATX65372.1"/>
    <property type="molecule type" value="Genomic_DNA"/>
</dbReference>
<evidence type="ECO:0000313" key="3">
    <source>
        <dbReference type="EMBL" id="ATX65372.1"/>
    </source>
</evidence>
<dbReference type="PANTHER" id="PTHR22911">
    <property type="entry name" value="ACYL-MALONYL CONDENSING ENZYME-RELATED"/>
    <property type="match status" value="1"/>
</dbReference>
<protein>
    <submittedName>
        <fullName evidence="3">EamA/RhaT family transporter</fullName>
    </submittedName>
</protein>
<evidence type="ECO:0000256" key="1">
    <source>
        <dbReference type="SAM" id="Phobius"/>
    </source>
</evidence>
<keyword evidence="1" id="KW-1133">Transmembrane helix</keyword>
<proteinExistence type="predicted"/>
<keyword evidence="1" id="KW-0812">Transmembrane</keyword>
<feature type="transmembrane region" description="Helical" evidence="1">
    <location>
        <begin position="78"/>
        <end position="98"/>
    </location>
</feature>
<dbReference type="GO" id="GO:0016020">
    <property type="term" value="C:membrane"/>
    <property type="evidence" value="ECO:0007669"/>
    <property type="project" value="InterPro"/>
</dbReference>
<feature type="transmembrane region" description="Helical" evidence="1">
    <location>
        <begin position="212"/>
        <end position="231"/>
    </location>
</feature>
<evidence type="ECO:0000313" key="4">
    <source>
        <dbReference type="Proteomes" id="UP000228948"/>
    </source>
</evidence>
<feature type="transmembrane region" description="Helical" evidence="1">
    <location>
        <begin position="104"/>
        <end position="123"/>
    </location>
</feature>